<keyword evidence="1" id="KW-0732">Signal</keyword>
<dbReference type="RefSeq" id="WP_200356973.1">
    <property type="nucleotide sequence ID" value="NZ_JAENIL010000035.1"/>
</dbReference>
<dbReference type="Gene3D" id="2.40.70.10">
    <property type="entry name" value="Acid Proteases"/>
    <property type="match status" value="1"/>
</dbReference>
<evidence type="ECO:0000259" key="2">
    <source>
        <dbReference type="Pfam" id="PF05618"/>
    </source>
</evidence>
<dbReference type="SUPFAM" id="SSF50630">
    <property type="entry name" value="Acid proteases"/>
    <property type="match status" value="1"/>
</dbReference>
<dbReference type="EMBL" id="JAENIL010000035">
    <property type="protein sequence ID" value="MBK1878759.1"/>
    <property type="molecule type" value="Genomic_DNA"/>
</dbReference>
<reference evidence="3" key="1">
    <citation type="submission" date="2021-01" db="EMBL/GenBank/DDBJ databases">
        <title>Modified the classification status of verrucomicrobia.</title>
        <authorList>
            <person name="Feng X."/>
        </authorList>
    </citation>
    <scope>NUCLEOTIDE SEQUENCE</scope>
    <source>
        <strain evidence="3">KCTC 13126</strain>
    </source>
</reference>
<keyword evidence="3" id="KW-0645">Protease</keyword>
<protein>
    <submittedName>
        <fullName evidence="3">ATP-dependent zinc protease</fullName>
    </submittedName>
</protein>
<dbReference type="PANTHER" id="PTHR38037:SF2">
    <property type="entry name" value="ATP-DEPENDENT ZINC PROTEASE DOMAIN-CONTAINING PROTEIN-RELATED"/>
    <property type="match status" value="1"/>
</dbReference>
<feature type="signal peptide" evidence="1">
    <location>
        <begin position="1"/>
        <end position="21"/>
    </location>
</feature>
<gene>
    <name evidence="3" type="ORF">JIN87_17895</name>
</gene>
<dbReference type="InterPro" id="IPR021109">
    <property type="entry name" value="Peptidase_aspartic_dom_sf"/>
</dbReference>
<dbReference type="GO" id="GO:0008233">
    <property type="term" value="F:peptidase activity"/>
    <property type="evidence" value="ECO:0007669"/>
    <property type="project" value="UniProtKB-KW"/>
</dbReference>
<dbReference type="SUPFAM" id="SSF101756">
    <property type="entry name" value="Hypothetical protein YgiW"/>
    <property type="match status" value="1"/>
</dbReference>
<keyword evidence="3" id="KW-0378">Hydrolase</keyword>
<accession>A0A934S0I5</accession>
<feature type="chain" id="PRO_5036859279" evidence="1">
    <location>
        <begin position="22"/>
        <end position="272"/>
    </location>
</feature>
<dbReference type="GO" id="GO:0006508">
    <property type="term" value="P:proteolysis"/>
    <property type="evidence" value="ECO:0007669"/>
    <property type="project" value="UniProtKB-KW"/>
</dbReference>
<feature type="domain" description="Retropepsin-like aspartic endopeptidase" evidence="2">
    <location>
        <begin position="129"/>
        <end position="258"/>
    </location>
</feature>
<keyword evidence="4" id="KW-1185">Reference proteome</keyword>
<evidence type="ECO:0000313" key="3">
    <source>
        <dbReference type="EMBL" id="MBK1878759.1"/>
    </source>
</evidence>
<dbReference type="Pfam" id="PF05618">
    <property type="entry name" value="Zn_protease"/>
    <property type="match status" value="1"/>
</dbReference>
<name>A0A934S0I5_9BACT</name>
<evidence type="ECO:0000256" key="1">
    <source>
        <dbReference type="SAM" id="SignalP"/>
    </source>
</evidence>
<dbReference type="Proteomes" id="UP000617628">
    <property type="component" value="Unassembled WGS sequence"/>
</dbReference>
<proteinExistence type="predicted"/>
<dbReference type="Gene3D" id="2.40.50.200">
    <property type="entry name" value="Bacterial OB-fold"/>
    <property type="match status" value="1"/>
</dbReference>
<dbReference type="InterPro" id="IPR008503">
    <property type="entry name" value="Asp_endopeptidase"/>
</dbReference>
<comment type="caution">
    <text evidence="3">The sequence shown here is derived from an EMBL/GenBank/DDBJ whole genome shotgun (WGS) entry which is preliminary data.</text>
</comment>
<evidence type="ECO:0000313" key="4">
    <source>
        <dbReference type="Proteomes" id="UP000617628"/>
    </source>
</evidence>
<sequence>MKNIVSIFAAVSFMLLPPALAEDAPVDTHPARASISTIWKEASHSSVYRVRGEVVQLLSQSDLMVQDRTGVLIVDARSSHFSEQSVALGDTVEVTGQVSKSKERLNSFKAKSIQLLAHNHKSITQPRFIGEAEHTTILPMDIKLRSRIDTGATTCSMNALNILNFEREGKKWIRFDIVDPETGGNIEVERPCVRISSIKRHGAEDQKRPVVMMDVSIGDLRRVVEFTLTDRSKYDYPVLIGRNYLNGLAIVDVSSSYLGDTYPEIQPSPVKP</sequence>
<organism evidence="3 4">
    <name type="scientific">Pelagicoccus mobilis</name>
    <dbReference type="NCBI Taxonomy" id="415221"/>
    <lineage>
        <taxon>Bacteria</taxon>
        <taxon>Pseudomonadati</taxon>
        <taxon>Verrucomicrobiota</taxon>
        <taxon>Opitutia</taxon>
        <taxon>Puniceicoccales</taxon>
        <taxon>Pelagicoccaceae</taxon>
        <taxon>Pelagicoccus</taxon>
    </lineage>
</organism>
<dbReference type="InterPro" id="IPR036700">
    <property type="entry name" value="BOBF_sf"/>
</dbReference>
<dbReference type="PANTHER" id="PTHR38037">
    <property type="entry name" value="ZN_PROTEASE DOMAIN-CONTAINING PROTEIN"/>
    <property type="match status" value="1"/>
</dbReference>
<dbReference type="AlphaFoldDB" id="A0A934S0I5"/>